<gene>
    <name evidence="1" type="ORF">GPUH_LOCUS19150</name>
</gene>
<dbReference type="AlphaFoldDB" id="A0A183EDV9"/>
<evidence type="ECO:0000313" key="3">
    <source>
        <dbReference type="WBParaSite" id="GPUH_0001917501-mRNA-1"/>
    </source>
</evidence>
<organism evidence="3">
    <name type="scientific">Gongylonema pulchrum</name>
    <dbReference type="NCBI Taxonomy" id="637853"/>
    <lineage>
        <taxon>Eukaryota</taxon>
        <taxon>Metazoa</taxon>
        <taxon>Ecdysozoa</taxon>
        <taxon>Nematoda</taxon>
        <taxon>Chromadorea</taxon>
        <taxon>Rhabditida</taxon>
        <taxon>Spirurina</taxon>
        <taxon>Spiruromorpha</taxon>
        <taxon>Spiruroidea</taxon>
        <taxon>Gongylonematidae</taxon>
        <taxon>Gongylonema</taxon>
    </lineage>
</organism>
<name>A0A183EDV9_9BILA</name>
<evidence type="ECO:0000313" key="2">
    <source>
        <dbReference type="Proteomes" id="UP000271098"/>
    </source>
</evidence>
<reference evidence="1 2" key="2">
    <citation type="submission" date="2018-11" db="EMBL/GenBank/DDBJ databases">
        <authorList>
            <consortium name="Pathogen Informatics"/>
        </authorList>
    </citation>
    <scope>NUCLEOTIDE SEQUENCE [LARGE SCALE GENOMIC DNA]</scope>
</reference>
<dbReference type="WBParaSite" id="GPUH_0001917501-mRNA-1">
    <property type="protein sequence ID" value="GPUH_0001917501-mRNA-1"/>
    <property type="gene ID" value="GPUH_0001917501"/>
</dbReference>
<accession>A0A183EDV9</accession>
<evidence type="ECO:0000313" key="1">
    <source>
        <dbReference type="EMBL" id="VDN33247.1"/>
    </source>
</evidence>
<protein>
    <submittedName>
        <fullName evidence="3">Secreted protein</fullName>
    </submittedName>
</protein>
<sequence>MLRRLFLPIPCSQHVNSFVTADVDFICGHCPSLSEEYDVACCVEDVILYLAAVLCKDLYIVKHKLESGMFCNLKWG</sequence>
<dbReference type="EMBL" id="UYRT01088006">
    <property type="protein sequence ID" value="VDN33247.1"/>
    <property type="molecule type" value="Genomic_DNA"/>
</dbReference>
<reference evidence="3" key="1">
    <citation type="submission" date="2016-06" db="UniProtKB">
        <authorList>
            <consortium name="WormBaseParasite"/>
        </authorList>
    </citation>
    <scope>IDENTIFICATION</scope>
</reference>
<dbReference type="Proteomes" id="UP000271098">
    <property type="component" value="Unassembled WGS sequence"/>
</dbReference>
<proteinExistence type="predicted"/>
<keyword evidence="2" id="KW-1185">Reference proteome</keyword>